<dbReference type="InterPro" id="IPR019479">
    <property type="entry name" value="Peroxiredoxin_C"/>
</dbReference>
<evidence type="ECO:0000259" key="9">
    <source>
        <dbReference type="PROSITE" id="PS51352"/>
    </source>
</evidence>
<dbReference type="PANTHER" id="PTHR10681">
    <property type="entry name" value="THIOREDOXIN PEROXIDASE"/>
    <property type="match status" value="1"/>
</dbReference>
<evidence type="ECO:0000256" key="4">
    <source>
        <dbReference type="ARBA" id="ARBA00022862"/>
    </source>
</evidence>
<evidence type="ECO:0000256" key="2">
    <source>
        <dbReference type="ARBA" id="ARBA00013017"/>
    </source>
</evidence>
<organism evidence="10">
    <name type="scientific">Heterosigma akashiwo</name>
    <name type="common">Chromophytic alga</name>
    <name type="synonym">Heterosigma carterae</name>
    <dbReference type="NCBI Taxonomy" id="2829"/>
    <lineage>
        <taxon>Eukaryota</taxon>
        <taxon>Sar</taxon>
        <taxon>Stramenopiles</taxon>
        <taxon>Ochrophyta</taxon>
        <taxon>Raphidophyceae</taxon>
        <taxon>Chattonellales</taxon>
        <taxon>Chattonellaceae</taxon>
        <taxon>Heterosigma</taxon>
    </lineage>
</organism>
<dbReference type="InterPro" id="IPR000866">
    <property type="entry name" value="AhpC/TSA"/>
</dbReference>
<evidence type="ECO:0000256" key="6">
    <source>
        <dbReference type="ARBA" id="ARBA00023157"/>
    </source>
</evidence>
<keyword evidence="6" id="KW-1015">Disulfide bond</keyword>
<evidence type="ECO:0000256" key="1">
    <source>
        <dbReference type="ARBA" id="ARBA00009796"/>
    </source>
</evidence>
<dbReference type="Pfam" id="PF10417">
    <property type="entry name" value="1-cysPrx_C"/>
    <property type="match status" value="1"/>
</dbReference>
<dbReference type="PANTHER" id="PTHR10681:SF171">
    <property type="entry name" value="PEROXIREDOXIN 4"/>
    <property type="match status" value="1"/>
</dbReference>
<dbReference type="Pfam" id="PF00085">
    <property type="entry name" value="Thioredoxin"/>
    <property type="match status" value="1"/>
</dbReference>
<protein>
    <recommendedName>
        <fullName evidence="2">thioredoxin-dependent peroxiredoxin</fullName>
        <ecNumber evidence="2">1.11.1.24</ecNumber>
    </recommendedName>
</protein>
<evidence type="ECO:0000256" key="8">
    <source>
        <dbReference type="ARBA" id="ARBA00049091"/>
    </source>
</evidence>
<keyword evidence="7" id="KW-0676">Redox-active center</keyword>
<dbReference type="Pfam" id="PF00578">
    <property type="entry name" value="AhpC-TSA"/>
    <property type="match status" value="1"/>
</dbReference>
<dbReference type="GO" id="GO:0045454">
    <property type="term" value="P:cell redox homeostasis"/>
    <property type="evidence" value="ECO:0007669"/>
    <property type="project" value="TreeGrafter"/>
</dbReference>
<dbReference type="CDD" id="cd02947">
    <property type="entry name" value="TRX_family"/>
    <property type="match status" value="1"/>
</dbReference>
<keyword evidence="4" id="KW-0049">Antioxidant</keyword>
<name>A0A7S3UWW5_HETAK</name>
<dbReference type="FunFam" id="3.40.30.10:FF:000003">
    <property type="entry name" value="Peroxiredoxin 1"/>
    <property type="match status" value="1"/>
</dbReference>
<dbReference type="CDD" id="cd03015">
    <property type="entry name" value="PRX_Typ2cys"/>
    <property type="match status" value="1"/>
</dbReference>
<dbReference type="GO" id="GO:0005829">
    <property type="term" value="C:cytosol"/>
    <property type="evidence" value="ECO:0007669"/>
    <property type="project" value="TreeGrafter"/>
</dbReference>
<keyword evidence="3" id="KW-0575">Peroxidase</keyword>
<accession>A0A7S3UWW5</accession>
<sequence length="378" mass="40839">MALRSIASRAFAATPKRGVIAPLLGLARATSVIRPLTSLPLVTGLKPTVSSERNFATITYSPSEAKIGKPAPTFKAGAVVDGEITEVDLGDYRGKWTVLLFYPKDFTFVCPTEIIAFSDAAPRFKALNAEVLALSTDTEESHLAWIRTPRKRGGLGHMQIPIVADVTKAISADYGVLLEDIGIALRGLFLINPEGVLEQITVNNLPVGRSVDETLRLLQAFQFVAEHGEVCPANWKPGEKTMIPDPEGSLAYFETGATEDPDAEDPLAAGKGVVVLRSPQDYYDVIKEERVVVDFVAPWCGKCRQIMPFVNKLAAGHPGVTFAKFDTTEDALSELSAELGVKALPAFRFFKNGQPSGEVVVGYKKKPLQDAVEKLAGK</sequence>
<dbReference type="GO" id="GO:0008379">
    <property type="term" value="F:thioredoxin peroxidase activity"/>
    <property type="evidence" value="ECO:0007669"/>
    <property type="project" value="TreeGrafter"/>
</dbReference>
<dbReference type="PROSITE" id="PS51352">
    <property type="entry name" value="THIOREDOXIN_2"/>
    <property type="match status" value="2"/>
</dbReference>
<dbReference type="Gene3D" id="3.40.30.10">
    <property type="entry name" value="Glutaredoxin"/>
    <property type="match status" value="2"/>
</dbReference>
<keyword evidence="5" id="KW-0560">Oxidoreductase</keyword>
<feature type="domain" description="Thioredoxin" evidence="9">
    <location>
        <begin position="254"/>
        <end position="377"/>
    </location>
</feature>
<reference evidence="10" key="1">
    <citation type="submission" date="2021-01" db="EMBL/GenBank/DDBJ databases">
        <authorList>
            <person name="Corre E."/>
            <person name="Pelletier E."/>
            <person name="Niang G."/>
            <person name="Scheremetjew M."/>
            <person name="Finn R."/>
            <person name="Kale V."/>
            <person name="Holt S."/>
            <person name="Cochrane G."/>
            <person name="Meng A."/>
            <person name="Brown T."/>
            <person name="Cohen L."/>
        </authorList>
    </citation>
    <scope>NUCLEOTIDE SEQUENCE</scope>
    <source>
        <strain evidence="10">CCMP3107</strain>
    </source>
</reference>
<comment type="catalytic activity">
    <reaction evidence="8">
        <text>a hydroperoxide + [thioredoxin]-dithiol = an alcohol + [thioredoxin]-disulfide + H2O</text>
        <dbReference type="Rhea" id="RHEA:62620"/>
        <dbReference type="Rhea" id="RHEA-COMP:10698"/>
        <dbReference type="Rhea" id="RHEA-COMP:10700"/>
        <dbReference type="ChEBI" id="CHEBI:15377"/>
        <dbReference type="ChEBI" id="CHEBI:29950"/>
        <dbReference type="ChEBI" id="CHEBI:30879"/>
        <dbReference type="ChEBI" id="CHEBI:35924"/>
        <dbReference type="ChEBI" id="CHEBI:50058"/>
        <dbReference type="EC" id="1.11.1.24"/>
    </reaction>
</comment>
<evidence type="ECO:0000256" key="5">
    <source>
        <dbReference type="ARBA" id="ARBA00023002"/>
    </source>
</evidence>
<comment type="similarity">
    <text evidence="1">Belongs to the peroxiredoxin family. AhpC/Prx1 subfamily.</text>
</comment>
<dbReference type="InterPro" id="IPR013766">
    <property type="entry name" value="Thioredoxin_domain"/>
</dbReference>
<dbReference type="InterPro" id="IPR050217">
    <property type="entry name" value="Peroxiredoxin"/>
</dbReference>
<dbReference type="EC" id="1.11.1.24" evidence="2"/>
<dbReference type="PRINTS" id="PR00421">
    <property type="entry name" value="THIOREDOXIN"/>
</dbReference>
<evidence type="ECO:0000256" key="3">
    <source>
        <dbReference type="ARBA" id="ARBA00022559"/>
    </source>
</evidence>
<dbReference type="EMBL" id="HBIU01013067">
    <property type="protein sequence ID" value="CAE0627269.1"/>
    <property type="molecule type" value="Transcribed_RNA"/>
</dbReference>
<proteinExistence type="inferred from homology"/>
<evidence type="ECO:0000256" key="7">
    <source>
        <dbReference type="ARBA" id="ARBA00023284"/>
    </source>
</evidence>
<feature type="domain" description="Thioredoxin" evidence="9">
    <location>
        <begin position="65"/>
        <end position="223"/>
    </location>
</feature>
<dbReference type="SUPFAM" id="SSF52833">
    <property type="entry name" value="Thioredoxin-like"/>
    <property type="match status" value="2"/>
</dbReference>
<dbReference type="GO" id="GO:0042744">
    <property type="term" value="P:hydrogen peroxide catabolic process"/>
    <property type="evidence" value="ECO:0007669"/>
    <property type="project" value="TreeGrafter"/>
</dbReference>
<dbReference type="AlphaFoldDB" id="A0A7S3UWW5"/>
<dbReference type="GO" id="GO:0033554">
    <property type="term" value="P:cellular response to stress"/>
    <property type="evidence" value="ECO:0007669"/>
    <property type="project" value="TreeGrafter"/>
</dbReference>
<gene>
    <name evidence="10" type="ORF">HAKA00212_LOCUS5947</name>
</gene>
<dbReference type="GO" id="GO:0006979">
    <property type="term" value="P:response to oxidative stress"/>
    <property type="evidence" value="ECO:0007669"/>
    <property type="project" value="TreeGrafter"/>
</dbReference>
<evidence type="ECO:0000313" key="10">
    <source>
        <dbReference type="EMBL" id="CAE0627269.1"/>
    </source>
</evidence>
<dbReference type="InterPro" id="IPR036249">
    <property type="entry name" value="Thioredoxin-like_sf"/>
</dbReference>